<evidence type="ECO:0000256" key="8">
    <source>
        <dbReference type="ARBA" id="ARBA00023319"/>
    </source>
</evidence>
<dbReference type="PANTHER" id="PTHR13869">
    <property type="entry name" value="MYELIN P0 RELATED"/>
    <property type="match status" value="1"/>
</dbReference>
<dbReference type="RefSeq" id="XP_004075824.1">
    <property type="nucleotide sequence ID" value="XM_004075776.4"/>
</dbReference>
<dbReference type="Bgee" id="ENSORLG00000012094">
    <property type="expression patterns" value="Expressed in brain and 6 other cell types or tissues"/>
</dbReference>
<dbReference type="GO" id="GO:0017080">
    <property type="term" value="F:sodium channel regulator activity"/>
    <property type="evidence" value="ECO:0000318"/>
    <property type="project" value="GO_Central"/>
</dbReference>
<evidence type="ECO:0000259" key="12">
    <source>
        <dbReference type="PROSITE" id="PS50835"/>
    </source>
</evidence>
<dbReference type="GeneID" id="101156425"/>
<dbReference type="Ensembl" id="ENSORLT00000041038.1">
    <property type="protein sequence ID" value="ENSORLP00000041337.1"/>
    <property type="gene ID" value="ENSORLG00000012094.2"/>
</dbReference>
<dbReference type="OrthoDB" id="8750716at2759"/>
<dbReference type="Proteomes" id="UP000001038">
    <property type="component" value="Chromosome 13"/>
</dbReference>
<dbReference type="GO" id="GO:0086002">
    <property type="term" value="P:cardiac muscle cell action potential involved in contraction"/>
    <property type="evidence" value="ECO:0000318"/>
    <property type="project" value="GO_Central"/>
</dbReference>
<feature type="chain" id="PRO_5044589183" evidence="11">
    <location>
        <begin position="32"/>
        <end position="220"/>
    </location>
</feature>
<evidence type="ECO:0000313" key="14">
    <source>
        <dbReference type="Proteomes" id="UP000001038"/>
    </source>
</evidence>
<keyword evidence="5 10" id="KW-0472">Membrane</keyword>
<reference evidence="13" key="2">
    <citation type="submission" date="2025-05" db="UniProtKB">
        <authorList>
            <consortium name="Ensembl"/>
        </authorList>
    </citation>
    <scope>IDENTIFICATION</scope>
    <source>
        <strain evidence="13">Hd-rR</strain>
    </source>
</reference>
<dbReference type="KEGG" id="ola:101156425"/>
<keyword evidence="8" id="KW-0393">Immunoglobulin domain</keyword>
<dbReference type="InterPro" id="IPR007110">
    <property type="entry name" value="Ig-like_dom"/>
</dbReference>
<reference evidence="13 14" key="1">
    <citation type="journal article" date="2007" name="Nature">
        <title>The medaka draft genome and insights into vertebrate genome evolution.</title>
        <authorList>
            <person name="Kasahara M."/>
            <person name="Naruse K."/>
            <person name="Sasaki S."/>
            <person name="Nakatani Y."/>
            <person name="Qu W."/>
            <person name="Ahsan B."/>
            <person name="Yamada T."/>
            <person name="Nagayasu Y."/>
            <person name="Doi K."/>
            <person name="Kasai Y."/>
            <person name="Jindo T."/>
            <person name="Kobayashi D."/>
            <person name="Shimada A."/>
            <person name="Toyoda A."/>
            <person name="Kuroki Y."/>
            <person name="Fujiyama A."/>
            <person name="Sasaki T."/>
            <person name="Shimizu A."/>
            <person name="Asakawa S."/>
            <person name="Shimizu N."/>
            <person name="Hashimoto S."/>
            <person name="Yang J."/>
            <person name="Lee Y."/>
            <person name="Matsushima K."/>
            <person name="Sugano S."/>
            <person name="Sakaizumi M."/>
            <person name="Narita T."/>
            <person name="Ohishi K."/>
            <person name="Haga S."/>
            <person name="Ohta F."/>
            <person name="Nomoto H."/>
            <person name="Nogata K."/>
            <person name="Morishita T."/>
            <person name="Endo T."/>
            <person name="Shin-I T."/>
            <person name="Takeda H."/>
            <person name="Morishita S."/>
            <person name="Kohara Y."/>
        </authorList>
    </citation>
    <scope>NUCLEOTIDE SEQUENCE [LARGE SCALE GENOMIC DNA]</scope>
    <source>
        <strain evidence="13 14">Hd-rR</strain>
    </source>
</reference>
<feature type="domain" description="Ig-like" evidence="12">
    <location>
        <begin position="30"/>
        <end position="137"/>
    </location>
</feature>
<evidence type="ECO:0000256" key="7">
    <source>
        <dbReference type="ARBA" id="ARBA00023180"/>
    </source>
</evidence>
<keyword evidence="7" id="KW-0325">Glycoprotein</keyword>
<comment type="subcellular location">
    <subcellularLocation>
        <location evidence="1">Membrane</location>
        <topology evidence="1">Single-pass type I membrane protein</topology>
    </subcellularLocation>
</comment>
<evidence type="ECO:0000256" key="5">
    <source>
        <dbReference type="ARBA" id="ARBA00023136"/>
    </source>
</evidence>
<keyword evidence="4 10" id="KW-1133">Transmembrane helix</keyword>
<dbReference type="PROSITE" id="PS50835">
    <property type="entry name" value="IG_LIKE"/>
    <property type="match status" value="1"/>
</dbReference>
<evidence type="ECO:0000256" key="6">
    <source>
        <dbReference type="ARBA" id="ARBA00023157"/>
    </source>
</evidence>
<dbReference type="InterPro" id="IPR003599">
    <property type="entry name" value="Ig_sub"/>
</dbReference>
<sequence>MSSVGREGRTGVQLLSALLLLMLMLLSGCSSMDVLVPSYITARNGTNVRIPCTFTSCYKMDLNKFHMNWTYKVADNESETEVMFMTYDRKKGMIPLTTDQFDDRVEFTGNLDKNDLSITLSNIQPEDTGFYFCHVLNPPDRIHGKGTIHVNVVNELPPPRDSTIAVAIGASVGGALALLILSMVVIKCLRRHRKQELTSEEKMEEEGKLEAEAVAEEGTK</sequence>
<evidence type="ECO:0000256" key="4">
    <source>
        <dbReference type="ARBA" id="ARBA00022989"/>
    </source>
</evidence>
<feature type="region of interest" description="Disordered" evidence="9">
    <location>
        <begin position="195"/>
        <end position="220"/>
    </location>
</feature>
<dbReference type="Pfam" id="PF07686">
    <property type="entry name" value="V-set"/>
    <property type="match status" value="1"/>
</dbReference>
<evidence type="ECO:0000256" key="9">
    <source>
        <dbReference type="SAM" id="MobiDB-lite"/>
    </source>
</evidence>
<dbReference type="GO" id="GO:0086012">
    <property type="term" value="P:membrane depolarization during cardiac muscle cell action potential"/>
    <property type="evidence" value="ECO:0000318"/>
    <property type="project" value="GO_Central"/>
</dbReference>
<name>A0A3B3IB25_ORYLA</name>
<protein>
    <submittedName>
        <fullName evidence="13">Sodium channel, voltage-gated, type II, beta</fullName>
    </submittedName>
</protein>
<dbReference type="GeneTree" id="ENSGT01030000234556"/>
<dbReference type="InterPro" id="IPR013106">
    <property type="entry name" value="Ig_V-set"/>
</dbReference>
<evidence type="ECO:0000256" key="2">
    <source>
        <dbReference type="ARBA" id="ARBA00022692"/>
    </source>
</evidence>
<dbReference type="InterPro" id="IPR000920">
    <property type="entry name" value="Myelin_P0-rel"/>
</dbReference>
<dbReference type="GO" id="GO:0001518">
    <property type="term" value="C:voltage-gated sodium channel complex"/>
    <property type="evidence" value="ECO:0000318"/>
    <property type="project" value="GO_Central"/>
</dbReference>
<dbReference type="PANTHER" id="PTHR13869:SF3">
    <property type="entry name" value="SODIUM CHANNEL SUBUNIT BETA-2"/>
    <property type="match status" value="1"/>
</dbReference>
<dbReference type="PRINTS" id="PR00213">
    <property type="entry name" value="MYELINP0"/>
</dbReference>
<keyword evidence="14" id="KW-1185">Reference proteome</keyword>
<dbReference type="STRING" id="8090.ENSORLP00000037941"/>
<dbReference type="InterPro" id="IPR013783">
    <property type="entry name" value="Ig-like_fold"/>
</dbReference>
<proteinExistence type="predicted"/>
<evidence type="ECO:0000256" key="3">
    <source>
        <dbReference type="ARBA" id="ARBA00022729"/>
    </source>
</evidence>
<dbReference type="SUPFAM" id="SSF48726">
    <property type="entry name" value="Immunoglobulin"/>
    <property type="match status" value="1"/>
</dbReference>
<dbReference type="GO" id="GO:0005886">
    <property type="term" value="C:plasma membrane"/>
    <property type="evidence" value="ECO:0000318"/>
    <property type="project" value="GO_Central"/>
</dbReference>
<dbReference type="PROSITE" id="PS51257">
    <property type="entry name" value="PROKAR_LIPOPROTEIN"/>
    <property type="match status" value="1"/>
</dbReference>
<dbReference type="Gene3D" id="2.60.40.10">
    <property type="entry name" value="Immunoglobulins"/>
    <property type="match status" value="1"/>
</dbReference>
<evidence type="ECO:0000256" key="1">
    <source>
        <dbReference type="ARBA" id="ARBA00004479"/>
    </source>
</evidence>
<evidence type="ECO:0000313" key="13">
    <source>
        <dbReference type="Ensembl" id="ENSORLP00000041337.1"/>
    </source>
</evidence>
<dbReference type="CTD" id="6327"/>
<evidence type="ECO:0000256" key="11">
    <source>
        <dbReference type="SAM" id="SignalP"/>
    </source>
</evidence>
<dbReference type="SMART" id="SM00406">
    <property type="entry name" value="IGv"/>
    <property type="match status" value="1"/>
</dbReference>
<keyword evidence="3 11" id="KW-0732">Signal</keyword>
<evidence type="ECO:0000256" key="10">
    <source>
        <dbReference type="SAM" id="Phobius"/>
    </source>
</evidence>
<dbReference type="InterPro" id="IPR036179">
    <property type="entry name" value="Ig-like_dom_sf"/>
</dbReference>
<keyword evidence="6" id="KW-1015">Disulfide bond</keyword>
<dbReference type="GO" id="GO:0061337">
    <property type="term" value="P:cardiac conduction"/>
    <property type="evidence" value="ECO:0000318"/>
    <property type="project" value="GO_Central"/>
</dbReference>
<dbReference type="AlphaFoldDB" id="A0A3B3IB25"/>
<feature type="signal peptide" evidence="11">
    <location>
        <begin position="1"/>
        <end position="31"/>
    </location>
</feature>
<dbReference type="SMART" id="SM00409">
    <property type="entry name" value="IG"/>
    <property type="match status" value="1"/>
</dbReference>
<organism evidence="13 14">
    <name type="scientific">Oryzias latipes</name>
    <name type="common">Japanese rice fish</name>
    <name type="synonym">Japanese killifish</name>
    <dbReference type="NCBI Taxonomy" id="8090"/>
    <lineage>
        <taxon>Eukaryota</taxon>
        <taxon>Metazoa</taxon>
        <taxon>Chordata</taxon>
        <taxon>Craniata</taxon>
        <taxon>Vertebrata</taxon>
        <taxon>Euteleostomi</taxon>
        <taxon>Actinopterygii</taxon>
        <taxon>Neopterygii</taxon>
        <taxon>Teleostei</taxon>
        <taxon>Neoteleostei</taxon>
        <taxon>Acanthomorphata</taxon>
        <taxon>Ovalentaria</taxon>
        <taxon>Atherinomorphae</taxon>
        <taxon>Beloniformes</taxon>
        <taxon>Adrianichthyidae</taxon>
        <taxon>Oryziinae</taxon>
        <taxon>Oryzias</taxon>
    </lineage>
</organism>
<gene>
    <name evidence="13" type="primary">SCN2B</name>
</gene>
<feature type="transmembrane region" description="Helical" evidence="10">
    <location>
        <begin position="164"/>
        <end position="186"/>
    </location>
</feature>
<keyword evidence="2 10" id="KW-0812">Transmembrane</keyword>
<accession>A0A3B3IB25</accession>
<dbReference type="Ensembl" id="ENSORLT00000032852.1">
    <property type="protein sequence ID" value="ENSORLP00000037941.1"/>
    <property type="gene ID" value="ENSORLG00000012094.2"/>
</dbReference>